<dbReference type="CDD" id="cd03443">
    <property type="entry name" value="PaaI_thioesterase"/>
    <property type="match status" value="1"/>
</dbReference>
<evidence type="ECO:0000259" key="3">
    <source>
        <dbReference type="Pfam" id="PF03061"/>
    </source>
</evidence>
<dbReference type="Proteomes" id="UP000322327">
    <property type="component" value="Unassembled WGS sequence"/>
</dbReference>
<evidence type="ECO:0000313" key="5">
    <source>
        <dbReference type="EMBL" id="TXJ58042.1"/>
    </source>
</evidence>
<dbReference type="GO" id="GO:0047617">
    <property type="term" value="F:fatty acyl-CoA hydrolase activity"/>
    <property type="evidence" value="ECO:0007669"/>
    <property type="project" value="InterPro"/>
</dbReference>
<proteinExistence type="inferred from homology"/>
<gene>
    <name evidence="5" type="ORF">EPJ76_00840</name>
    <name evidence="4" type="ORF">EPJ80_03595</name>
</gene>
<name>A0A5C8CIL3_9SPIR</name>
<dbReference type="InterPro" id="IPR003736">
    <property type="entry name" value="PAAI_dom"/>
</dbReference>
<comment type="similarity">
    <text evidence="1">Belongs to the thioesterase PaaI family.</text>
</comment>
<evidence type="ECO:0000313" key="4">
    <source>
        <dbReference type="EMBL" id="TXJ12698.1"/>
    </source>
</evidence>
<dbReference type="PANTHER" id="PTHR21660">
    <property type="entry name" value="THIOESTERASE SUPERFAMILY MEMBER-RELATED"/>
    <property type="match status" value="1"/>
</dbReference>
<keyword evidence="2" id="KW-0378">Hydrolase</keyword>
<dbReference type="RefSeq" id="WP_147530127.1">
    <property type="nucleotide sequence ID" value="NZ_SAXT01000003.1"/>
</dbReference>
<dbReference type="EMBL" id="SAXT01000003">
    <property type="protein sequence ID" value="TXJ12698.1"/>
    <property type="molecule type" value="Genomic_DNA"/>
</dbReference>
<feature type="domain" description="Thioesterase" evidence="3">
    <location>
        <begin position="49"/>
        <end position="122"/>
    </location>
</feature>
<evidence type="ECO:0000256" key="2">
    <source>
        <dbReference type="ARBA" id="ARBA00022801"/>
    </source>
</evidence>
<evidence type="ECO:0000256" key="1">
    <source>
        <dbReference type="ARBA" id="ARBA00008324"/>
    </source>
</evidence>
<dbReference type="InterPro" id="IPR039298">
    <property type="entry name" value="ACOT13"/>
</dbReference>
<dbReference type="Proteomes" id="UP000325116">
    <property type="component" value="Unassembled WGS sequence"/>
</dbReference>
<evidence type="ECO:0000313" key="6">
    <source>
        <dbReference type="Proteomes" id="UP000322327"/>
    </source>
</evidence>
<reference evidence="4" key="2">
    <citation type="submission" date="2019-01" db="EMBL/GenBank/DDBJ databases">
        <authorList>
            <person name="Thorell K."/>
        </authorList>
    </citation>
    <scope>NUCLEOTIDE SEQUENCE</scope>
    <source>
        <strain evidence="5">PC3053II</strain>
        <strain evidence="4">W1</strain>
    </source>
</reference>
<dbReference type="NCBIfam" id="TIGR00369">
    <property type="entry name" value="unchar_dom_1"/>
    <property type="match status" value="1"/>
</dbReference>
<sequence length="138" mass="15403">MNKEILERAENIFKNQEFQNLTGMKLEKLEDKKSIISCENKKELSQGLGYMHGGMVAAILDTAGGFAAFTVIPSNCHLVTSELKINYMRPVISKKVFGIGEVISQGKKLIVVEATLKDEEDNMLAKMMATMFVVEDKK</sequence>
<evidence type="ECO:0000313" key="7">
    <source>
        <dbReference type="Proteomes" id="UP000325116"/>
    </source>
</evidence>
<protein>
    <submittedName>
        <fullName evidence="4">PaaI family thioesterase</fullName>
    </submittedName>
</protein>
<organism evidence="4 7">
    <name type="scientific">Brachyspira aalborgi</name>
    <dbReference type="NCBI Taxonomy" id="29522"/>
    <lineage>
        <taxon>Bacteria</taxon>
        <taxon>Pseudomonadati</taxon>
        <taxon>Spirochaetota</taxon>
        <taxon>Spirochaetia</taxon>
        <taxon>Brachyspirales</taxon>
        <taxon>Brachyspiraceae</taxon>
        <taxon>Brachyspira</taxon>
    </lineage>
</organism>
<dbReference type="EMBL" id="SAYI01000005">
    <property type="protein sequence ID" value="TXJ58042.1"/>
    <property type="molecule type" value="Genomic_DNA"/>
</dbReference>
<reference evidence="6 7" key="1">
    <citation type="journal article" date="1992" name="Lakartidningen">
        <title>[Penicillin V and not amoxicillin is the first choice preparation in acute otitis].</title>
        <authorList>
            <person name="Kamme C."/>
            <person name="Lundgren K."/>
            <person name="Prellner K."/>
        </authorList>
    </citation>
    <scope>NUCLEOTIDE SEQUENCE [LARGE SCALE GENOMIC DNA]</scope>
    <source>
        <strain evidence="5 6">PC3053II</strain>
        <strain evidence="4 7">W1</strain>
    </source>
</reference>
<dbReference type="PANTHER" id="PTHR21660:SF1">
    <property type="entry name" value="ACYL-COENZYME A THIOESTERASE 13"/>
    <property type="match status" value="1"/>
</dbReference>
<dbReference type="InterPro" id="IPR029069">
    <property type="entry name" value="HotDog_dom_sf"/>
</dbReference>
<dbReference type="Gene3D" id="3.10.129.10">
    <property type="entry name" value="Hotdog Thioesterase"/>
    <property type="match status" value="1"/>
</dbReference>
<comment type="caution">
    <text evidence="4">The sequence shown here is derived from an EMBL/GenBank/DDBJ whole genome shotgun (WGS) entry which is preliminary data.</text>
</comment>
<accession>A0A5C8CIL3</accession>
<dbReference type="Pfam" id="PF03061">
    <property type="entry name" value="4HBT"/>
    <property type="match status" value="1"/>
</dbReference>
<dbReference type="SUPFAM" id="SSF54637">
    <property type="entry name" value="Thioesterase/thiol ester dehydrase-isomerase"/>
    <property type="match status" value="1"/>
</dbReference>
<dbReference type="AlphaFoldDB" id="A0A5C8CIL3"/>
<dbReference type="InterPro" id="IPR006683">
    <property type="entry name" value="Thioestr_dom"/>
</dbReference>